<dbReference type="EMBL" id="CP034687">
    <property type="protein sequence ID" value="AZS86091.1"/>
    <property type="molecule type" value="Genomic_DNA"/>
</dbReference>
<feature type="transmembrane region" description="Helical" evidence="7">
    <location>
        <begin position="115"/>
        <end position="136"/>
    </location>
</feature>
<dbReference type="PANTHER" id="PTHR43791:SF36">
    <property type="entry name" value="TRANSPORTER, PUTATIVE (AFU_ORTHOLOGUE AFUA_6G08340)-RELATED"/>
    <property type="match status" value="1"/>
</dbReference>
<dbReference type="PROSITE" id="PS50850">
    <property type="entry name" value="MFS"/>
    <property type="match status" value="1"/>
</dbReference>
<feature type="transmembrane region" description="Helical" evidence="7">
    <location>
        <begin position="207"/>
        <end position="230"/>
    </location>
</feature>
<sequence>MSDPSATHPGAGAGAENAGNLGHPKNPGNPESPQNAAQRRAVGKFLRRMMPLLVLMLLINNLDRTNVGFVQDELRADVGIGATAYGLGAGLFFIGYALFEVPSNMLLERFGARVWLTRIMITWGVVIIAMCFIHNVTMFYSLRFLLGVAEAGFFPGAMLYMTQWLPDSDRGRASAIFLGGSAAAGVITGPITGALLELHGLGGFAGWRWMFALEGTFSVLVGIAAGFFLVSRIEDARWLTREEKDALGAAVAQDQEARSRAPRTARWRLVLHPQVALLTGAFFAMTLTGYAITFWLPSLIEEIGGLSSFQVGLLSAIPAICSMIAMYSMSRFTDRAPDRRPFLAITLVLSAIGTYLATLGSPWFGLAAITLAGVGSKCAATLFWPMAQSGLDLRIAAPGLALINSVGNLGGFVSPTLFGYLKDTTGSTNGGMYTLTAASLLAVIAARYIRAARPVGLGAPGGTAEAAVTEVTEVTEVTGEADRSGVTGGVRKTG</sequence>
<reference evidence="9 11" key="2">
    <citation type="submission" date="2018-12" db="EMBL/GenBank/DDBJ databases">
        <title>Streptomyces griseoviridis F1-27 complete genome.</title>
        <authorList>
            <person name="Mariita R.M."/>
            <person name="Sello J.K."/>
        </authorList>
    </citation>
    <scope>NUCLEOTIDE SEQUENCE [LARGE SCALE GENOMIC DNA]</scope>
    <source>
        <strain evidence="9 11">F1-27</strain>
    </source>
</reference>
<keyword evidence="4 7" id="KW-1133">Transmembrane helix</keyword>
<reference evidence="10 12" key="1">
    <citation type="submission" date="2018-04" db="EMBL/GenBank/DDBJ databases">
        <title>Complete genome sequences of Streptomyces griseoviridis K61 and characterization of antagonistic properties of biological control agents.</title>
        <authorList>
            <person name="Mariita R.M."/>
            <person name="Sello J.K."/>
        </authorList>
    </citation>
    <scope>NUCLEOTIDE SEQUENCE [LARGE SCALE GENOMIC DNA]</scope>
    <source>
        <strain evidence="10 12">K61</strain>
    </source>
</reference>
<dbReference type="Proteomes" id="UP000501753">
    <property type="component" value="Chromosome"/>
</dbReference>
<gene>
    <name evidence="10" type="ORF">DDJ31_20500</name>
    <name evidence="9" type="ORF">ELQ87_18785</name>
</gene>
<dbReference type="GO" id="GO:0005886">
    <property type="term" value="C:plasma membrane"/>
    <property type="evidence" value="ECO:0007669"/>
    <property type="project" value="UniProtKB-SubCell"/>
</dbReference>
<evidence type="ECO:0000256" key="4">
    <source>
        <dbReference type="ARBA" id="ARBA00022989"/>
    </source>
</evidence>
<evidence type="ECO:0000313" key="11">
    <source>
        <dbReference type="Proteomes" id="UP000271291"/>
    </source>
</evidence>
<dbReference type="InterPro" id="IPR011701">
    <property type="entry name" value="MFS"/>
</dbReference>
<protein>
    <submittedName>
        <fullName evidence="9">MFS transporter</fullName>
    </submittedName>
</protein>
<evidence type="ECO:0000256" key="7">
    <source>
        <dbReference type="SAM" id="Phobius"/>
    </source>
</evidence>
<evidence type="ECO:0000256" key="2">
    <source>
        <dbReference type="ARBA" id="ARBA00022448"/>
    </source>
</evidence>
<name>A0A3S9ZE38_STRGD</name>
<evidence type="ECO:0000256" key="5">
    <source>
        <dbReference type="ARBA" id="ARBA00023136"/>
    </source>
</evidence>
<feature type="transmembrane region" description="Helical" evidence="7">
    <location>
        <begin position="363"/>
        <end position="384"/>
    </location>
</feature>
<organism evidence="9 11">
    <name type="scientific">Streptomyces griseoviridis</name>
    <dbReference type="NCBI Taxonomy" id="45398"/>
    <lineage>
        <taxon>Bacteria</taxon>
        <taxon>Bacillati</taxon>
        <taxon>Actinomycetota</taxon>
        <taxon>Actinomycetes</taxon>
        <taxon>Kitasatosporales</taxon>
        <taxon>Streptomycetaceae</taxon>
        <taxon>Streptomyces</taxon>
    </lineage>
</organism>
<dbReference type="Pfam" id="PF07690">
    <property type="entry name" value="MFS_1"/>
    <property type="match status" value="1"/>
</dbReference>
<evidence type="ECO:0000259" key="8">
    <source>
        <dbReference type="PROSITE" id="PS50850"/>
    </source>
</evidence>
<dbReference type="SUPFAM" id="SSF103473">
    <property type="entry name" value="MFS general substrate transporter"/>
    <property type="match status" value="1"/>
</dbReference>
<keyword evidence="3 7" id="KW-0812">Transmembrane</keyword>
<dbReference type="Proteomes" id="UP000271291">
    <property type="component" value="Chromosome"/>
</dbReference>
<feature type="transmembrane region" description="Helical" evidence="7">
    <location>
        <begin position="275"/>
        <end position="296"/>
    </location>
</feature>
<evidence type="ECO:0000313" key="10">
    <source>
        <dbReference type="EMBL" id="QCN87049.1"/>
    </source>
</evidence>
<evidence type="ECO:0000313" key="12">
    <source>
        <dbReference type="Proteomes" id="UP000501753"/>
    </source>
</evidence>
<dbReference type="OrthoDB" id="9773957at2"/>
<feature type="domain" description="Major facilitator superfamily (MFS) profile" evidence="8">
    <location>
        <begin position="49"/>
        <end position="454"/>
    </location>
</feature>
<feature type="transmembrane region" description="Helical" evidence="7">
    <location>
        <begin position="173"/>
        <end position="195"/>
    </location>
</feature>
<dbReference type="InterPro" id="IPR036259">
    <property type="entry name" value="MFS_trans_sf"/>
</dbReference>
<dbReference type="PANTHER" id="PTHR43791">
    <property type="entry name" value="PERMEASE-RELATED"/>
    <property type="match status" value="1"/>
</dbReference>
<keyword evidence="5 7" id="KW-0472">Membrane</keyword>
<evidence type="ECO:0000256" key="3">
    <source>
        <dbReference type="ARBA" id="ARBA00022692"/>
    </source>
</evidence>
<dbReference type="GO" id="GO:0022857">
    <property type="term" value="F:transmembrane transporter activity"/>
    <property type="evidence" value="ECO:0007669"/>
    <property type="project" value="InterPro"/>
</dbReference>
<feature type="transmembrane region" description="Helical" evidence="7">
    <location>
        <begin position="82"/>
        <end position="103"/>
    </location>
</feature>
<feature type="transmembrane region" description="Helical" evidence="7">
    <location>
        <begin position="142"/>
        <end position="161"/>
    </location>
</feature>
<evidence type="ECO:0000313" key="9">
    <source>
        <dbReference type="EMBL" id="AZS86091.1"/>
    </source>
</evidence>
<feature type="transmembrane region" description="Helical" evidence="7">
    <location>
        <begin position="308"/>
        <end position="329"/>
    </location>
</feature>
<feature type="region of interest" description="Disordered" evidence="6">
    <location>
        <begin position="1"/>
        <end position="37"/>
    </location>
</feature>
<evidence type="ECO:0000256" key="6">
    <source>
        <dbReference type="SAM" id="MobiDB-lite"/>
    </source>
</evidence>
<accession>A0A3S9ZE38</accession>
<dbReference type="AlphaFoldDB" id="A0A3S9ZE38"/>
<evidence type="ECO:0000256" key="1">
    <source>
        <dbReference type="ARBA" id="ARBA00004651"/>
    </source>
</evidence>
<dbReference type="CDD" id="cd17319">
    <property type="entry name" value="MFS_ExuT_GudP_like"/>
    <property type="match status" value="1"/>
</dbReference>
<comment type="subcellular location">
    <subcellularLocation>
        <location evidence="1">Cell membrane</location>
        <topology evidence="1">Multi-pass membrane protein</topology>
    </subcellularLocation>
</comment>
<keyword evidence="12" id="KW-1185">Reference proteome</keyword>
<feature type="transmembrane region" description="Helical" evidence="7">
    <location>
        <begin position="341"/>
        <end position="357"/>
    </location>
</feature>
<proteinExistence type="predicted"/>
<feature type="transmembrane region" description="Helical" evidence="7">
    <location>
        <begin position="396"/>
        <end position="418"/>
    </location>
</feature>
<dbReference type="EMBL" id="CP029078">
    <property type="protein sequence ID" value="QCN87049.1"/>
    <property type="molecule type" value="Genomic_DNA"/>
</dbReference>
<dbReference type="InterPro" id="IPR020846">
    <property type="entry name" value="MFS_dom"/>
</dbReference>
<dbReference type="Gene3D" id="1.20.1250.20">
    <property type="entry name" value="MFS general substrate transporter like domains"/>
    <property type="match status" value="2"/>
</dbReference>
<feature type="transmembrane region" description="Helical" evidence="7">
    <location>
        <begin position="430"/>
        <end position="449"/>
    </location>
</feature>
<dbReference type="KEGG" id="sgd:ELQ87_18785"/>
<keyword evidence="2" id="KW-0813">Transport</keyword>
<dbReference type="FunFam" id="1.20.1250.20:FF:000018">
    <property type="entry name" value="MFS transporter permease"/>
    <property type="match status" value="1"/>
</dbReference>